<accession>A0A895YJV2</accession>
<dbReference type="PANTHER" id="PTHR43585:SF2">
    <property type="entry name" value="ATP-GRASP ENZYME FSQD"/>
    <property type="match status" value="1"/>
</dbReference>
<dbReference type="GO" id="GO:0005524">
    <property type="term" value="F:ATP binding"/>
    <property type="evidence" value="ECO:0007669"/>
    <property type="project" value="UniProtKB-UniRule"/>
</dbReference>
<organism evidence="6 7">
    <name type="scientific">Natronosporangium hydrolyticum</name>
    <dbReference type="NCBI Taxonomy" id="2811111"/>
    <lineage>
        <taxon>Bacteria</taxon>
        <taxon>Bacillati</taxon>
        <taxon>Actinomycetota</taxon>
        <taxon>Actinomycetes</taxon>
        <taxon>Micromonosporales</taxon>
        <taxon>Micromonosporaceae</taxon>
        <taxon>Natronosporangium</taxon>
    </lineage>
</organism>
<dbReference type="SUPFAM" id="SSF56059">
    <property type="entry name" value="Glutathione synthetase ATP-binding domain-like"/>
    <property type="match status" value="1"/>
</dbReference>
<keyword evidence="2 4" id="KW-0547">Nucleotide-binding</keyword>
<dbReference type="GO" id="GO:0046872">
    <property type="term" value="F:metal ion binding"/>
    <property type="evidence" value="ECO:0007669"/>
    <property type="project" value="InterPro"/>
</dbReference>
<reference evidence="6" key="1">
    <citation type="submission" date="2021-02" db="EMBL/GenBank/DDBJ databases">
        <title>Natrosporangium hydrolyticum gen. nov., sp. nov, a haloalkaliphilic actinobacterium from a soda solonchak soil.</title>
        <authorList>
            <person name="Sorokin D.Y."/>
            <person name="Khijniak T.V."/>
            <person name="Zakharycheva A.P."/>
            <person name="Boueva O.V."/>
            <person name="Ariskina E.V."/>
            <person name="Hahnke R.L."/>
            <person name="Bunk B."/>
            <person name="Sproer C."/>
            <person name="Schumann P."/>
            <person name="Evtushenko L.I."/>
            <person name="Kublanov I.V."/>
        </authorList>
    </citation>
    <scope>NUCLEOTIDE SEQUENCE</scope>
    <source>
        <strain evidence="6">DSM 106523</strain>
    </source>
</reference>
<evidence type="ECO:0000256" key="4">
    <source>
        <dbReference type="PROSITE-ProRule" id="PRU00409"/>
    </source>
</evidence>
<proteinExistence type="predicted"/>
<dbReference type="GO" id="GO:0016874">
    <property type="term" value="F:ligase activity"/>
    <property type="evidence" value="ECO:0007669"/>
    <property type="project" value="UniProtKB-KW"/>
</dbReference>
<dbReference type="EMBL" id="CP070499">
    <property type="protein sequence ID" value="QSB16312.1"/>
    <property type="molecule type" value="Genomic_DNA"/>
</dbReference>
<evidence type="ECO:0000256" key="3">
    <source>
        <dbReference type="ARBA" id="ARBA00022840"/>
    </source>
</evidence>
<dbReference type="Proteomes" id="UP000662857">
    <property type="component" value="Chromosome"/>
</dbReference>
<gene>
    <name evidence="6" type="ORF">JQS43_08490</name>
</gene>
<evidence type="ECO:0000256" key="2">
    <source>
        <dbReference type="ARBA" id="ARBA00022741"/>
    </source>
</evidence>
<evidence type="ECO:0000259" key="5">
    <source>
        <dbReference type="PROSITE" id="PS50975"/>
    </source>
</evidence>
<dbReference type="RefSeq" id="WP_239678519.1">
    <property type="nucleotide sequence ID" value="NZ_CP070499.1"/>
</dbReference>
<keyword evidence="3 4" id="KW-0067">ATP-binding</keyword>
<dbReference type="PANTHER" id="PTHR43585">
    <property type="entry name" value="FUMIPYRROLE BIOSYNTHESIS PROTEIN C"/>
    <property type="match status" value="1"/>
</dbReference>
<keyword evidence="7" id="KW-1185">Reference proteome</keyword>
<dbReference type="AlphaFoldDB" id="A0A895YJV2"/>
<protein>
    <submittedName>
        <fullName evidence="6">ATP-grasp domain-containing protein</fullName>
    </submittedName>
</protein>
<keyword evidence="1" id="KW-0436">Ligase</keyword>
<dbReference type="KEGG" id="nhy:JQS43_08490"/>
<name>A0A895YJV2_9ACTN</name>
<evidence type="ECO:0000256" key="1">
    <source>
        <dbReference type="ARBA" id="ARBA00022598"/>
    </source>
</evidence>
<dbReference type="PROSITE" id="PS50975">
    <property type="entry name" value="ATP_GRASP"/>
    <property type="match status" value="1"/>
</dbReference>
<dbReference type="Pfam" id="PF13535">
    <property type="entry name" value="ATP-grasp_4"/>
    <property type="match status" value="1"/>
</dbReference>
<evidence type="ECO:0000313" key="7">
    <source>
        <dbReference type="Proteomes" id="UP000662857"/>
    </source>
</evidence>
<sequence>MSGLSVNAAPAAGSGVTTPELVVLIRDISTVAVIRMAEVVRQAGCRVALVTGPDTPAVQARLAAGFDEVEVVADLGDLPAVTAALHRLAVGQRLSAVLATSDSCVSLAAQAAAAAGLTRTPAEPIVLTRNKFAARQRLRRCGASVPGYALLSGEGQVASVAAQVGLPAVAKPVTGTGSHLVFTVASEAELAAAYQTTVARLAARPLGQLYRQPLADDAGERVDPLRTVLVEAALQGREYCVDLVVRDGEVSQLGLVDKFLLDERFFELGFVSPPFDLPPEREQAIRECVDAAVTALGLDNTVAHVEVIDDPVLGPTIVEVNPGRPGGPGPMTLYSAAGVNTVAELIAVHRGTPGGELPEQVPVPLASMCFYAHGRGRLRAVEGLDQVANHPDVLSVNSSLEPGDLLTDEHEVIVATAVLAGFVDREDLVKTYHELAGSIRLVADRD</sequence>
<evidence type="ECO:0000313" key="6">
    <source>
        <dbReference type="EMBL" id="QSB16312.1"/>
    </source>
</evidence>
<dbReference type="Gene3D" id="3.30.470.20">
    <property type="entry name" value="ATP-grasp fold, B domain"/>
    <property type="match status" value="1"/>
</dbReference>
<feature type="domain" description="ATP-grasp" evidence="5">
    <location>
        <begin position="135"/>
        <end position="350"/>
    </location>
</feature>
<dbReference type="InterPro" id="IPR052032">
    <property type="entry name" value="ATP-dep_AA_Ligase"/>
</dbReference>
<dbReference type="InterPro" id="IPR011761">
    <property type="entry name" value="ATP-grasp"/>
</dbReference>